<dbReference type="EMBL" id="NXLT01000005">
    <property type="protein sequence ID" value="RDU66571.1"/>
    <property type="molecule type" value="Genomic_DNA"/>
</dbReference>
<protein>
    <recommendedName>
        <fullName evidence="1">SpoVT-AbrB domain-containing protein</fullName>
    </recommendedName>
</protein>
<organism evidence="2 3">
    <name type="scientific">Helicobacter equorum</name>
    <dbReference type="NCBI Taxonomy" id="361872"/>
    <lineage>
        <taxon>Bacteria</taxon>
        <taxon>Pseudomonadati</taxon>
        <taxon>Campylobacterota</taxon>
        <taxon>Epsilonproteobacteria</taxon>
        <taxon>Campylobacterales</taxon>
        <taxon>Helicobacteraceae</taxon>
        <taxon>Helicobacter</taxon>
    </lineage>
</organism>
<name>A0A3D8IPN5_9HELI</name>
<evidence type="ECO:0000313" key="3">
    <source>
        <dbReference type="Proteomes" id="UP000256514"/>
    </source>
</evidence>
<dbReference type="SUPFAM" id="SSF89447">
    <property type="entry name" value="AbrB/MazE/MraZ-like"/>
    <property type="match status" value="1"/>
</dbReference>
<comment type="caution">
    <text evidence="2">The sequence shown here is derived from an EMBL/GenBank/DDBJ whole genome shotgun (WGS) entry which is preliminary data.</text>
</comment>
<evidence type="ECO:0000313" key="2">
    <source>
        <dbReference type="EMBL" id="RDU66571.1"/>
    </source>
</evidence>
<sequence>MKAKVFKSSNSLAIRLPKALNLTKDCELDIKQINNSIVLTPANSNWDSLFSAIDSFKGEIKRDELILQDREWQK</sequence>
<dbReference type="Pfam" id="PF04014">
    <property type="entry name" value="MazE_antitoxin"/>
    <property type="match status" value="1"/>
</dbReference>
<dbReference type="InterPro" id="IPR037914">
    <property type="entry name" value="SpoVT-AbrB_sf"/>
</dbReference>
<feature type="domain" description="SpoVT-AbrB" evidence="1">
    <location>
        <begin position="5"/>
        <end position="47"/>
    </location>
</feature>
<gene>
    <name evidence="2" type="ORF">CQA54_06295</name>
</gene>
<reference evidence="2 3" key="1">
    <citation type="submission" date="2018-04" db="EMBL/GenBank/DDBJ databases">
        <title>Novel Campyloabacter and Helicobacter Species and Strains.</title>
        <authorList>
            <person name="Mannion A.J."/>
            <person name="Shen Z."/>
            <person name="Fox J.G."/>
        </authorList>
    </citation>
    <scope>NUCLEOTIDE SEQUENCE [LARGE SCALE GENOMIC DNA]</scope>
    <source>
        <strain evidence="2 3">MIT 12-6600</strain>
    </source>
</reference>
<dbReference type="OrthoDB" id="9810009at2"/>
<dbReference type="AlphaFoldDB" id="A0A3D8IPN5"/>
<dbReference type="Proteomes" id="UP000256514">
    <property type="component" value="Unassembled WGS sequence"/>
</dbReference>
<accession>A0A3D8IPN5</accession>
<keyword evidence="3" id="KW-1185">Reference proteome</keyword>
<dbReference type="Gene3D" id="2.10.260.10">
    <property type="match status" value="1"/>
</dbReference>
<proteinExistence type="predicted"/>
<dbReference type="RefSeq" id="WP_115571270.1">
    <property type="nucleotide sequence ID" value="NZ_NXLT01000005.1"/>
</dbReference>
<dbReference type="InterPro" id="IPR007159">
    <property type="entry name" value="SpoVT-AbrB_dom"/>
</dbReference>
<dbReference type="GO" id="GO:0003677">
    <property type="term" value="F:DNA binding"/>
    <property type="evidence" value="ECO:0007669"/>
    <property type="project" value="InterPro"/>
</dbReference>
<evidence type="ECO:0000259" key="1">
    <source>
        <dbReference type="Pfam" id="PF04014"/>
    </source>
</evidence>